<proteinExistence type="predicted"/>
<accession>A0A0A9AHE9</accession>
<organism evidence="1">
    <name type="scientific">Arundo donax</name>
    <name type="common">Giant reed</name>
    <name type="synonym">Donax arundinaceus</name>
    <dbReference type="NCBI Taxonomy" id="35708"/>
    <lineage>
        <taxon>Eukaryota</taxon>
        <taxon>Viridiplantae</taxon>
        <taxon>Streptophyta</taxon>
        <taxon>Embryophyta</taxon>
        <taxon>Tracheophyta</taxon>
        <taxon>Spermatophyta</taxon>
        <taxon>Magnoliopsida</taxon>
        <taxon>Liliopsida</taxon>
        <taxon>Poales</taxon>
        <taxon>Poaceae</taxon>
        <taxon>PACMAD clade</taxon>
        <taxon>Arundinoideae</taxon>
        <taxon>Arundineae</taxon>
        <taxon>Arundo</taxon>
    </lineage>
</organism>
<reference evidence="1" key="2">
    <citation type="journal article" date="2015" name="Data Brief">
        <title>Shoot transcriptome of the giant reed, Arundo donax.</title>
        <authorList>
            <person name="Barrero R.A."/>
            <person name="Guerrero F.D."/>
            <person name="Moolhuijzen P."/>
            <person name="Goolsby J.A."/>
            <person name="Tidwell J."/>
            <person name="Bellgard S.E."/>
            <person name="Bellgard M.I."/>
        </authorList>
    </citation>
    <scope>NUCLEOTIDE SEQUENCE</scope>
    <source>
        <tissue evidence="1">Shoot tissue taken approximately 20 cm above the soil surface</tissue>
    </source>
</reference>
<name>A0A0A9AHE9_ARUDO</name>
<sequence length="18" mass="1809">MVDNSIVVVSSLSTSSPS</sequence>
<evidence type="ECO:0000313" key="1">
    <source>
        <dbReference type="EMBL" id="JAD49298.1"/>
    </source>
</evidence>
<dbReference type="EMBL" id="GBRH01248597">
    <property type="protein sequence ID" value="JAD49298.1"/>
    <property type="molecule type" value="Transcribed_RNA"/>
</dbReference>
<reference evidence="1" key="1">
    <citation type="submission" date="2014-09" db="EMBL/GenBank/DDBJ databases">
        <authorList>
            <person name="Magalhaes I.L.F."/>
            <person name="Oliveira U."/>
            <person name="Santos F.R."/>
            <person name="Vidigal T.H.D.A."/>
            <person name="Brescovit A.D."/>
            <person name="Santos A.J."/>
        </authorList>
    </citation>
    <scope>NUCLEOTIDE SEQUENCE</scope>
    <source>
        <tissue evidence="1">Shoot tissue taken approximately 20 cm above the soil surface</tissue>
    </source>
</reference>
<protein>
    <submittedName>
        <fullName evidence="1">Uncharacterized protein</fullName>
    </submittedName>
</protein>
<dbReference type="AlphaFoldDB" id="A0A0A9AHE9"/>